<protein>
    <submittedName>
        <fullName evidence="2">Uncharacterized protein</fullName>
    </submittedName>
</protein>
<organism evidence="2 3">
    <name type="scientific">Pseudomonas chlororaphis</name>
    <dbReference type="NCBI Taxonomy" id="587753"/>
    <lineage>
        <taxon>Bacteria</taxon>
        <taxon>Pseudomonadati</taxon>
        <taxon>Pseudomonadota</taxon>
        <taxon>Gammaproteobacteria</taxon>
        <taxon>Pseudomonadales</taxon>
        <taxon>Pseudomonadaceae</taxon>
        <taxon>Pseudomonas</taxon>
    </lineage>
</organism>
<dbReference type="Proteomes" id="UP000268048">
    <property type="component" value="Chromosome"/>
</dbReference>
<feature type="region of interest" description="Disordered" evidence="1">
    <location>
        <begin position="29"/>
        <end position="57"/>
    </location>
</feature>
<dbReference type="AlphaFoldDB" id="A0A3G7TPN8"/>
<sequence>MLKVNALADQGGLGCVEDAISMGAVLQHTGRRKSKKAQPYTPCSPMAPAPNARRTIS</sequence>
<gene>
    <name evidence="2" type="ORF">C4K04_3412</name>
</gene>
<name>A0A3G7TPN8_9PSED</name>
<evidence type="ECO:0000313" key="2">
    <source>
        <dbReference type="EMBL" id="AZE49084.1"/>
    </source>
</evidence>
<accession>A0A3G7TPN8</accession>
<proteinExistence type="predicted"/>
<evidence type="ECO:0000313" key="3">
    <source>
        <dbReference type="Proteomes" id="UP000268048"/>
    </source>
</evidence>
<reference evidence="2 3" key="1">
    <citation type="submission" date="2018-03" db="EMBL/GenBank/DDBJ databases">
        <title>Diversity of phytobeneficial traits revealed by whole-genome analysis of worldwide-isolated phenazine-producing Pseudomonas spp.</title>
        <authorList>
            <person name="Biessy A."/>
            <person name="Novinscak A."/>
            <person name="Blom J."/>
            <person name="Leger G."/>
            <person name="Thomashow L.S."/>
            <person name="Cazorla F.M."/>
            <person name="Josic D."/>
            <person name="Filion M."/>
        </authorList>
    </citation>
    <scope>NUCLEOTIDE SEQUENCE [LARGE SCALE GENOMIC DNA]</scope>
    <source>
        <strain evidence="2 3">B25</strain>
    </source>
</reference>
<dbReference type="EMBL" id="CP027753">
    <property type="protein sequence ID" value="AZE49084.1"/>
    <property type="molecule type" value="Genomic_DNA"/>
</dbReference>
<evidence type="ECO:0000256" key="1">
    <source>
        <dbReference type="SAM" id="MobiDB-lite"/>
    </source>
</evidence>